<organism evidence="2 3">
    <name type="scientific">Mycobacterium intracellulare 1956</name>
    <dbReference type="NCBI Taxonomy" id="1299331"/>
    <lineage>
        <taxon>Bacteria</taxon>
        <taxon>Bacillati</taxon>
        <taxon>Actinomycetota</taxon>
        <taxon>Actinomycetes</taxon>
        <taxon>Mycobacteriales</taxon>
        <taxon>Mycobacteriaceae</taxon>
        <taxon>Mycobacterium</taxon>
        <taxon>Mycobacterium avium complex (MAC)</taxon>
    </lineage>
</organism>
<dbReference type="AlphaFoldDB" id="X8CQ10"/>
<dbReference type="Proteomes" id="UP000020825">
    <property type="component" value="Unassembled WGS sequence"/>
</dbReference>
<evidence type="ECO:0000313" key="3">
    <source>
        <dbReference type="Proteomes" id="UP000020825"/>
    </source>
</evidence>
<reference evidence="2 3" key="1">
    <citation type="submission" date="2013-12" db="EMBL/GenBank/DDBJ databases">
        <authorList>
            <person name="Zelazny A."/>
            <person name="Olivier K."/>
            <person name="Holland S."/>
            <person name="Lenaerts A."/>
            <person name="Ordway D."/>
            <person name="DeGroote M.A."/>
            <person name="Parker T."/>
            <person name="Sizemore C."/>
            <person name="Tallon L.J."/>
            <person name="Sadzewicz L.K."/>
            <person name="Sengamalay N."/>
            <person name="Fraser C.M."/>
            <person name="Hine E."/>
            <person name="Shefchek K.A."/>
            <person name="Das S.P."/>
            <person name="Tettelin H."/>
        </authorList>
    </citation>
    <scope>NUCLEOTIDE SEQUENCE [LARGE SCALE GENOMIC DNA]</scope>
    <source>
        <strain evidence="2 3">1956</strain>
    </source>
</reference>
<protein>
    <submittedName>
        <fullName evidence="2">Uncharacterized protein</fullName>
    </submittedName>
</protein>
<feature type="region of interest" description="Disordered" evidence="1">
    <location>
        <begin position="303"/>
        <end position="324"/>
    </location>
</feature>
<evidence type="ECO:0000313" key="2">
    <source>
        <dbReference type="EMBL" id="EUA58477.1"/>
    </source>
</evidence>
<sequence>MFPAHVMEVAIASPDDPGRSRTAIGHALNWWNCASGQRTQIALIPSSGITDRCDAFIALFDPMGRDVVEVMGDVERAKRAGKLVLVWLIAESPSHGPSSDDQSWLDNVTQRLTREGICPRYIGHGDADFEGRLQSAIAADLTDADLGALTVESERIASARQVRIYRTPVAFLGPQIWAVTVVNHGTSLAVDLQVSVGAVDSKGRARPGGAKRSTQAIADVVAKLSTGPWPDEHHPLLERGGALPTRQPAFLANRMDLVAAHNAVDFPRWLRPNQHASALYSLEPNAAPDVRIKFEDDAGQVWSRANDAEPERVSSISRSSGELR</sequence>
<evidence type="ECO:0000256" key="1">
    <source>
        <dbReference type="SAM" id="MobiDB-lite"/>
    </source>
</evidence>
<proteinExistence type="predicted"/>
<accession>X8CQ10</accession>
<gene>
    <name evidence="2" type="ORF">I550_1620</name>
</gene>
<comment type="caution">
    <text evidence="2">The sequence shown here is derived from an EMBL/GenBank/DDBJ whole genome shotgun (WGS) entry which is preliminary data.</text>
</comment>
<name>X8CQ10_MYCIT</name>
<dbReference type="EMBL" id="JAOG01000001">
    <property type="protein sequence ID" value="EUA58477.1"/>
    <property type="molecule type" value="Genomic_DNA"/>
</dbReference>
<feature type="compositionally biased region" description="Polar residues" evidence="1">
    <location>
        <begin position="314"/>
        <end position="324"/>
    </location>
</feature>